<proteinExistence type="predicted"/>
<protein>
    <submittedName>
        <fullName evidence="1">Uncharacterized protein</fullName>
    </submittedName>
</protein>
<dbReference type="Proteomes" id="UP000092504">
    <property type="component" value="Unassembled WGS sequence"/>
</dbReference>
<accession>A0A1B8P043</accession>
<evidence type="ECO:0000313" key="1">
    <source>
        <dbReference type="EMBL" id="OBX35637.1"/>
    </source>
</evidence>
<name>A0A1B8P043_HALEL</name>
<evidence type="ECO:0000313" key="2">
    <source>
        <dbReference type="Proteomes" id="UP000092504"/>
    </source>
</evidence>
<comment type="caution">
    <text evidence="1">The sequence shown here is derived from an EMBL/GenBank/DDBJ whole genome shotgun (WGS) entry which is preliminary data.</text>
</comment>
<sequence length="86" mass="9790">MMTTPQKRALRKVCREGGTLTLTTDTVPLTVEVTLRKRANYPDRADAKISESPKRFLKFNDWPLRELYAELNERLDEELAQPGGAA</sequence>
<gene>
    <name evidence="1" type="ORF">A8U91_04711</name>
</gene>
<dbReference type="AlphaFoldDB" id="A0A1B8P043"/>
<reference evidence="1 2" key="1">
    <citation type="submission" date="2016-06" db="EMBL/GenBank/DDBJ databases">
        <title>Genome sequence of halotolerant plant growth promoting strain of Halomonas elongata HEK1 isolated from salterns of Rann of Kutch, Gujarat, India.</title>
        <authorList>
            <person name="Gaba S."/>
            <person name="Singh R.N."/>
            <person name="Abrol S."/>
            <person name="Kaushik R."/>
            <person name="Saxena A.K."/>
        </authorList>
    </citation>
    <scope>NUCLEOTIDE SEQUENCE [LARGE SCALE GENOMIC DNA]</scope>
    <source>
        <strain evidence="1 2">HEK1</strain>
    </source>
</reference>
<dbReference type="EMBL" id="MAJD01000002">
    <property type="protein sequence ID" value="OBX35637.1"/>
    <property type="molecule type" value="Genomic_DNA"/>
</dbReference>
<organism evidence="1 2">
    <name type="scientific">Halomonas elongata</name>
    <dbReference type="NCBI Taxonomy" id="2746"/>
    <lineage>
        <taxon>Bacteria</taxon>
        <taxon>Pseudomonadati</taxon>
        <taxon>Pseudomonadota</taxon>
        <taxon>Gammaproteobacteria</taxon>
        <taxon>Oceanospirillales</taxon>
        <taxon>Halomonadaceae</taxon>
        <taxon>Halomonas</taxon>
    </lineage>
</organism>